<dbReference type="InterPro" id="IPR029061">
    <property type="entry name" value="THDP-binding"/>
</dbReference>
<proteinExistence type="predicted"/>
<name>A0A1G2RWZ6_9BACT</name>
<comment type="caution">
    <text evidence="2">The sequence shown here is derived from an EMBL/GenBank/DDBJ whole genome shotgun (WGS) entry which is preliminary data.</text>
</comment>
<reference evidence="2 3" key="1">
    <citation type="journal article" date="2016" name="Nat. Commun.">
        <title>Thousands of microbial genomes shed light on interconnected biogeochemical processes in an aquifer system.</title>
        <authorList>
            <person name="Anantharaman K."/>
            <person name="Brown C.T."/>
            <person name="Hug L.A."/>
            <person name="Sharon I."/>
            <person name="Castelle C.J."/>
            <person name="Probst A.J."/>
            <person name="Thomas B.C."/>
            <person name="Singh A."/>
            <person name="Wilkins M.J."/>
            <person name="Karaoz U."/>
            <person name="Brodie E.L."/>
            <person name="Williams K.H."/>
            <person name="Hubbard S.S."/>
            <person name="Banfield J.F."/>
        </authorList>
    </citation>
    <scope>NUCLEOTIDE SEQUENCE [LARGE SCALE GENOMIC DNA]</scope>
</reference>
<gene>
    <name evidence="2" type="ORF">A3J30_04600</name>
</gene>
<evidence type="ECO:0000313" key="3">
    <source>
        <dbReference type="Proteomes" id="UP000178222"/>
    </source>
</evidence>
<dbReference type="AlphaFoldDB" id="A0A1G2RWZ6"/>
<dbReference type="PANTHER" id="PTHR43825:SF5">
    <property type="entry name" value="HYPOTHETICAL TRANSKETOLASE FAMILY PROTEIN"/>
    <property type="match status" value="1"/>
</dbReference>
<dbReference type="CDD" id="cd07033">
    <property type="entry name" value="TPP_PYR_DXS_TK_like"/>
    <property type="match status" value="1"/>
</dbReference>
<dbReference type="EMBL" id="MHUL01000031">
    <property type="protein sequence ID" value="OHA76591.1"/>
    <property type="molecule type" value="Genomic_DNA"/>
</dbReference>
<dbReference type="PANTHER" id="PTHR43825">
    <property type="entry name" value="PYRUVATE DEHYDROGENASE E1 COMPONENT"/>
    <property type="match status" value="1"/>
</dbReference>
<dbReference type="InterPro" id="IPR005475">
    <property type="entry name" value="Transketolase-like_Pyr-bd"/>
</dbReference>
<organism evidence="2 3">
    <name type="scientific">Candidatus Wildermuthbacteria bacterium RIFCSPLOWO2_02_FULL_47_9c</name>
    <dbReference type="NCBI Taxonomy" id="1802466"/>
    <lineage>
        <taxon>Bacteria</taxon>
        <taxon>Candidatus Wildermuthiibacteriota</taxon>
    </lineage>
</organism>
<dbReference type="Gene3D" id="3.40.50.970">
    <property type="match status" value="1"/>
</dbReference>
<evidence type="ECO:0000313" key="2">
    <source>
        <dbReference type="EMBL" id="OHA76591.1"/>
    </source>
</evidence>
<accession>A0A1G2RWZ6</accession>
<protein>
    <recommendedName>
        <fullName evidence="1">Transketolase-like pyrimidine-binding domain-containing protein</fullName>
    </recommendedName>
</protein>
<dbReference type="SUPFAM" id="SSF52518">
    <property type="entry name" value="Thiamin diphosphate-binding fold (THDP-binding)"/>
    <property type="match status" value="1"/>
</dbReference>
<feature type="domain" description="Transketolase-like pyrimidine-binding" evidence="1">
    <location>
        <begin position="8"/>
        <end position="168"/>
    </location>
</feature>
<dbReference type="SMART" id="SM00861">
    <property type="entry name" value="Transket_pyr"/>
    <property type="match status" value="1"/>
</dbReference>
<dbReference type="Proteomes" id="UP000178222">
    <property type="component" value="Unassembled WGS sequence"/>
</dbReference>
<dbReference type="Pfam" id="PF02779">
    <property type="entry name" value="Transket_pyr"/>
    <property type="match status" value="1"/>
</dbReference>
<dbReference type="InterPro" id="IPR051157">
    <property type="entry name" value="PDH/Transketolase"/>
</dbReference>
<evidence type="ECO:0000259" key="1">
    <source>
        <dbReference type="SMART" id="SM00861"/>
    </source>
</evidence>
<sequence>MGEIIQQQDNRRAFIDTLCELAEKDKNIVFIIPDVGFNYAEKFQKLYPERFFNFGVTEASSTIIAAALALDGKKPYLYSMINFVTFRVHEMLRNAVCMHQANVKILGVKGSEKYKLLGFSHNLLAEDEEIDFLNKLPGMKTYIPQTPEETRNIILETYQSPTPAYIRL</sequence>